<organism evidence="2 3">
    <name type="scientific">Stephania yunnanensis</name>
    <dbReference type="NCBI Taxonomy" id="152371"/>
    <lineage>
        <taxon>Eukaryota</taxon>
        <taxon>Viridiplantae</taxon>
        <taxon>Streptophyta</taxon>
        <taxon>Embryophyta</taxon>
        <taxon>Tracheophyta</taxon>
        <taxon>Spermatophyta</taxon>
        <taxon>Magnoliopsida</taxon>
        <taxon>Ranunculales</taxon>
        <taxon>Menispermaceae</taxon>
        <taxon>Menispermoideae</taxon>
        <taxon>Cissampelideae</taxon>
        <taxon>Stephania</taxon>
    </lineage>
</organism>
<evidence type="ECO:0000313" key="3">
    <source>
        <dbReference type="Proteomes" id="UP001420932"/>
    </source>
</evidence>
<feature type="compositionally biased region" description="Basic and acidic residues" evidence="1">
    <location>
        <begin position="35"/>
        <end position="47"/>
    </location>
</feature>
<evidence type="ECO:0000256" key="1">
    <source>
        <dbReference type="SAM" id="MobiDB-lite"/>
    </source>
</evidence>
<protein>
    <submittedName>
        <fullName evidence="2">Uncharacterized protein</fullName>
    </submittedName>
</protein>
<reference evidence="2 3" key="1">
    <citation type="submission" date="2024-01" db="EMBL/GenBank/DDBJ databases">
        <title>Genome assemblies of Stephania.</title>
        <authorList>
            <person name="Yang L."/>
        </authorList>
    </citation>
    <scope>NUCLEOTIDE SEQUENCE [LARGE SCALE GENOMIC DNA]</scope>
    <source>
        <strain evidence="2">YNDBR</strain>
        <tissue evidence="2">Leaf</tissue>
    </source>
</reference>
<keyword evidence="3" id="KW-1185">Reference proteome</keyword>
<feature type="region of interest" description="Disordered" evidence="1">
    <location>
        <begin position="20"/>
        <end position="97"/>
    </location>
</feature>
<proteinExistence type="predicted"/>
<feature type="compositionally biased region" description="Acidic residues" evidence="1">
    <location>
        <begin position="48"/>
        <end position="64"/>
    </location>
</feature>
<dbReference type="EMBL" id="JBBNAF010000012">
    <property type="protein sequence ID" value="KAK9093359.1"/>
    <property type="molecule type" value="Genomic_DNA"/>
</dbReference>
<sequence length="160" mass="17582">MRLASITEFLSFEALGGKSELARVGFHGGEPETQGPKEGRRGPKEERSGDDERDGGVGEEEEEEERKKREVFGCKIGSGGEIHEAEEESSRVETLSDEQMMSCCNSVANSEQMLRSGGDVKQNACSAFEDTSYQFVESVLHPRSILFLCIHTVSSYRAPG</sequence>
<dbReference type="Proteomes" id="UP001420932">
    <property type="component" value="Unassembled WGS sequence"/>
</dbReference>
<evidence type="ECO:0000313" key="2">
    <source>
        <dbReference type="EMBL" id="KAK9093359.1"/>
    </source>
</evidence>
<gene>
    <name evidence="2" type="ORF">Syun_028270</name>
</gene>
<comment type="caution">
    <text evidence="2">The sequence shown here is derived from an EMBL/GenBank/DDBJ whole genome shotgun (WGS) entry which is preliminary data.</text>
</comment>
<dbReference type="AlphaFoldDB" id="A0AAP0HNM1"/>
<accession>A0AAP0HNM1</accession>
<name>A0AAP0HNM1_9MAGN</name>